<proteinExistence type="predicted"/>
<dbReference type="Proteomes" id="UP000559027">
    <property type="component" value="Unassembled WGS sequence"/>
</dbReference>
<evidence type="ECO:0000256" key="1">
    <source>
        <dbReference type="SAM" id="Phobius"/>
    </source>
</evidence>
<reference evidence="2 3" key="1">
    <citation type="journal article" date="2020" name="ISME J.">
        <title>Uncovering the hidden diversity of litter-decomposition mechanisms in mushroom-forming fungi.</title>
        <authorList>
            <person name="Floudas D."/>
            <person name="Bentzer J."/>
            <person name="Ahren D."/>
            <person name="Johansson T."/>
            <person name="Persson P."/>
            <person name="Tunlid A."/>
        </authorList>
    </citation>
    <scope>NUCLEOTIDE SEQUENCE [LARGE SCALE GENOMIC DNA]</scope>
    <source>
        <strain evidence="2 3">CBS 146.42</strain>
    </source>
</reference>
<evidence type="ECO:0000313" key="2">
    <source>
        <dbReference type="EMBL" id="KAF5349133.1"/>
    </source>
</evidence>
<feature type="transmembrane region" description="Helical" evidence="1">
    <location>
        <begin position="26"/>
        <end position="45"/>
    </location>
</feature>
<dbReference type="EMBL" id="JAACJO010000017">
    <property type="protein sequence ID" value="KAF5349133.1"/>
    <property type="molecule type" value="Genomic_DNA"/>
</dbReference>
<protein>
    <submittedName>
        <fullName evidence="2">Uncharacterized protein</fullName>
    </submittedName>
</protein>
<name>A0A8H5CY20_9AGAR</name>
<organism evidence="2 3">
    <name type="scientific">Leucocoprinus leucothites</name>
    <dbReference type="NCBI Taxonomy" id="201217"/>
    <lineage>
        <taxon>Eukaryota</taxon>
        <taxon>Fungi</taxon>
        <taxon>Dikarya</taxon>
        <taxon>Basidiomycota</taxon>
        <taxon>Agaricomycotina</taxon>
        <taxon>Agaricomycetes</taxon>
        <taxon>Agaricomycetidae</taxon>
        <taxon>Agaricales</taxon>
        <taxon>Agaricineae</taxon>
        <taxon>Agaricaceae</taxon>
        <taxon>Leucocoprinus</taxon>
    </lineage>
</organism>
<gene>
    <name evidence="2" type="ORF">D9756_009442</name>
</gene>
<keyword evidence="1" id="KW-1133">Transmembrane helix</keyword>
<evidence type="ECO:0000313" key="3">
    <source>
        <dbReference type="Proteomes" id="UP000559027"/>
    </source>
</evidence>
<dbReference type="OrthoDB" id="3251775at2759"/>
<feature type="transmembrane region" description="Helical" evidence="1">
    <location>
        <begin position="80"/>
        <end position="101"/>
    </location>
</feature>
<feature type="transmembrane region" description="Helical" evidence="1">
    <location>
        <begin position="122"/>
        <end position="142"/>
    </location>
</feature>
<comment type="caution">
    <text evidence="2">The sequence shown here is derived from an EMBL/GenBank/DDBJ whole genome shotgun (WGS) entry which is preliminary data.</text>
</comment>
<sequence length="227" mass="25580">MSSFIVLSQVGHKINTLWENRRSFRYLVIGVSTAFVIATAITEYFHSRETNSTDVYTKWENGPVSMQICLLEAKHPMGAWTIGIMAAFNLFMVAMTILNALDMPRTSNREILQQLKRDGIRSFLILSALLITALCIIIWGSVAASYAVLPPLWASSSLITTRLFYQINITKLKSLKTQNSELDSIDSDFSTSSGMISRARKARNLVQLVIWGWKWKPSKSTATHTRV</sequence>
<keyword evidence="3" id="KW-1185">Reference proteome</keyword>
<keyword evidence="1" id="KW-0472">Membrane</keyword>
<accession>A0A8H5CY20</accession>
<keyword evidence="1" id="KW-0812">Transmembrane</keyword>
<dbReference type="AlphaFoldDB" id="A0A8H5CY20"/>